<proteinExistence type="predicted"/>
<dbReference type="EMBL" id="JAJIRN010000003">
    <property type="protein sequence ID" value="MCV2367684.1"/>
    <property type="molecule type" value="Genomic_DNA"/>
</dbReference>
<keyword evidence="2" id="KW-1185">Reference proteome</keyword>
<dbReference type="Proteomes" id="UP001209701">
    <property type="component" value="Unassembled WGS sequence"/>
</dbReference>
<organism evidence="1 2">
    <name type="scientific">Roseateles oligotrophus</name>
    <dbReference type="NCBI Taxonomy" id="1769250"/>
    <lineage>
        <taxon>Bacteria</taxon>
        <taxon>Pseudomonadati</taxon>
        <taxon>Pseudomonadota</taxon>
        <taxon>Betaproteobacteria</taxon>
        <taxon>Burkholderiales</taxon>
        <taxon>Sphaerotilaceae</taxon>
        <taxon>Roseateles</taxon>
    </lineage>
</organism>
<dbReference type="SUPFAM" id="SSF53187">
    <property type="entry name" value="Zn-dependent exopeptidases"/>
    <property type="match status" value="1"/>
</dbReference>
<dbReference type="Pfam" id="PF05013">
    <property type="entry name" value="FGase"/>
    <property type="match status" value="1"/>
</dbReference>
<comment type="caution">
    <text evidence="1">The sequence shown here is derived from an EMBL/GenBank/DDBJ whole genome shotgun (WGS) entry which is preliminary data.</text>
</comment>
<protein>
    <submittedName>
        <fullName evidence="1">N-formylglutamate amidohydrolase</fullName>
    </submittedName>
</protein>
<name>A0ABT2YCC0_9BURK</name>
<dbReference type="InterPro" id="IPR007709">
    <property type="entry name" value="N-FG_amidohydro"/>
</dbReference>
<gene>
    <name evidence="1" type="ORF">LNV07_06205</name>
</gene>
<dbReference type="RefSeq" id="WP_263570313.1">
    <property type="nucleotide sequence ID" value="NZ_JAJIRN010000003.1"/>
</dbReference>
<evidence type="ECO:0000313" key="2">
    <source>
        <dbReference type="Proteomes" id="UP001209701"/>
    </source>
</evidence>
<sequence>MNSFPAASFPPWVVLHLPHDSVEIPAEVRGQFLLDDRELAAELTRMTDHRTLSLFAGQEASTSAAAIVRATVSRLVVDVERFEDDEFEAMAARGMGAIYTFKSDLKPLRRSLNAGEREALMAAYYRPHHAQLEAAVSAALEGHARCLVIDCHSFPSVALPYELADPRASRPDICIGSDEFHTGTALANAFVVAFQREGWSVGLNTPFAGALVPSSRYRKDPRVSAVMVEVNRRLYLRERDAAPLASFVDIGNRVRRCCQEALATSGL</sequence>
<reference evidence="1 2" key="1">
    <citation type="submission" date="2021-11" db="EMBL/GenBank/DDBJ databases">
        <authorList>
            <person name="Liang Q."/>
            <person name="Mou H."/>
            <person name="Liu Z."/>
        </authorList>
    </citation>
    <scope>NUCLEOTIDE SEQUENCE [LARGE SCALE GENOMIC DNA]</scope>
    <source>
        <strain evidence="1 2">CHU3</strain>
    </source>
</reference>
<accession>A0ABT2YCC0</accession>
<dbReference type="Gene3D" id="3.40.630.40">
    <property type="entry name" value="Zn-dependent exopeptidases"/>
    <property type="match status" value="1"/>
</dbReference>
<evidence type="ECO:0000313" key="1">
    <source>
        <dbReference type="EMBL" id="MCV2367684.1"/>
    </source>
</evidence>